<evidence type="ECO:0000256" key="1">
    <source>
        <dbReference type="SAM" id="MobiDB-lite"/>
    </source>
</evidence>
<feature type="region of interest" description="Disordered" evidence="1">
    <location>
        <begin position="88"/>
        <end position="125"/>
    </location>
</feature>
<organism evidence="2 3">
    <name type="scientific">Aspergillus carbonarius (strain ITEM 5010)</name>
    <dbReference type="NCBI Taxonomy" id="602072"/>
    <lineage>
        <taxon>Eukaryota</taxon>
        <taxon>Fungi</taxon>
        <taxon>Dikarya</taxon>
        <taxon>Ascomycota</taxon>
        <taxon>Pezizomycotina</taxon>
        <taxon>Eurotiomycetes</taxon>
        <taxon>Eurotiomycetidae</taxon>
        <taxon>Eurotiales</taxon>
        <taxon>Aspergillaceae</taxon>
        <taxon>Aspergillus</taxon>
        <taxon>Aspergillus subgen. Circumdati</taxon>
    </lineage>
</organism>
<keyword evidence="3" id="KW-1185">Reference proteome</keyword>
<evidence type="ECO:0000313" key="2">
    <source>
        <dbReference type="EMBL" id="OOF99193.1"/>
    </source>
</evidence>
<feature type="compositionally biased region" description="Low complexity" evidence="1">
    <location>
        <begin position="23"/>
        <end position="33"/>
    </location>
</feature>
<proteinExistence type="predicted"/>
<accession>A0A1R3RXI0</accession>
<gene>
    <name evidence="2" type="ORF">ASPCADRAFT_127759</name>
</gene>
<dbReference type="AlphaFoldDB" id="A0A1R3RXI0"/>
<dbReference type="EMBL" id="KV907495">
    <property type="protein sequence ID" value="OOF99193.1"/>
    <property type="molecule type" value="Genomic_DNA"/>
</dbReference>
<reference evidence="3" key="1">
    <citation type="journal article" date="2017" name="Genome Biol.">
        <title>Comparative genomics reveals high biological diversity and specific adaptations in the industrially and medically important fungal genus Aspergillus.</title>
        <authorList>
            <person name="de Vries R.P."/>
            <person name="Riley R."/>
            <person name="Wiebenga A."/>
            <person name="Aguilar-Osorio G."/>
            <person name="Amillis S."/>
            <person name="Uchima C.A."/>
            <person name="Anderluh G."/>
            <person name="Asadollahi M."/>
            <person name="Askin M."/>
            <person name="Barry K."/>
            <person name="Battaglia E."/>
            <person name="Bayram O."/>
            <person name="Benocci T."/>
            <person name="Braus-Stromeyer S.A."/>
            <person name="Caldana C."/>
            <person name="Canovas D."/>
            <person name="Cerqueira G.C."/>
            <person name="Chen F."/>
            <person name="Chen W."/>
            <person name="Choi C."/>
            <person name="Clum A."/>
            <person name="Dos Santos R.A."/>
            <person name="Damasio A.R."/>
            <person name="Diallinas G."/>
            <person name="Emri T."/>
            <person name="Fekete E."/>
            <person name="Flipphi M."/>
            <person name="Freyberg S."/>
            <person name="Gallo A."/>
            <person name="Gournas C."/>
            <person name="Habgood R."/>
            <person name="Hainaut M."/>
            <person name="Harispe M.L."/>
            <person name="Henrissat B."/>
            <person name="Hilden K.S."/>
            <person name="Hope R."/>
            <person name="Hossain A."/>
            <person name="Karabika E."/>
            <person name="Karaffa L."/>
            <person name="Karanyi Z."/>
            <person name="Krasevec N."/>
            <person name="Kuo A."/>
            <person name="Kusch H."/>
            <person name="LaButti K."/>
            <person name="Lagendijk E.L."/>
            <person name="Lapidus A."/>
            <person name="Levasseur A."/>
            <person name="Lindquist E."/>
            <person name="Lipzen A."/>
            <person name="Logrieco A.F."/>
            <person name="MacCabe A."/>
            <person name="Maekelae M.R."/>
            <person name="Malavazi I."/>
            <person name="Melin P."/>
            <person name="Meyer V."/>
            <person name="Mielnichuk N."/>
            <person name="Miskei M."/>
            <person name="Molnar A.P."/>
            <person name="Mule G."/>
            <person name="Ngan C.Y."/>
            <person name="Orejas M."/>
            <person name="Orosz E."/>
            <person name="Ouedraogo J.P."/>
            <person name="Overkamp K.M."/>
            <person name="Park H.-S."/>
            <person name="Perrone G."/>
            <person name="Piumi F."/>
            <person name="Punt P.J."/>
            <person name="Ram A.F."/>
            <person name="Ramon A."/>
            <person name="Rauscher S."/>
            <person name="Record E."/>
            <person name="Riano-Pachon D.M."/>
            <person name="Robert V."/>
            <person name="Roehrig J."/>
            <person name="Ruller R."/>
            <person name="Salamov A."/>
            <person name="Salih N.S."/>
            <person name="Samson R.A."/>
            <person name="Sandor E."/>
            <person name="Sanguinetti M."/>
            <person name="Schuetze T."/>
            <person name="Sepcic K."/>
            <person name="Shelest E."/>
            <person name="Sherlock G."/>
            <person name="Sophianopoulou V."/>
            <person name="Squina F.M."/>
            <person name="Sun H."/>
            <person name="Susca A."/>
            <person name="Todd R.B."/>
            <person name="Tsang A."/>
            <person name="Unkles S.E."/>
            <person name="van de Wiele N."/>
            <person name="van Rossen-Uffink D."/>
            <person name="Oliveira J.V."/>
            <person name="Vesth T.C."/>
            <person name="Visser J."/>
            <person name="Yu J.-H."/>
            <person name="Zhou M."/>
            <person name="Andersen M.R."/>
            <person name="Archer D.B."/>
            <person name="Baker S.E."/>
            <person name="Benoit I."/>
            <person name="Brakhage A.A."/>
            <person name="Braus G.H."/>
            <person name="Fischer R."/>
            <person name="Frisvad J.C."/>
            <person name="Goldman G.H."/>
            <person name="Houbraken J."/>
            <person name="Oakley B."/>
            <person name="Pocsi I."/>
            <person name="Scazzocchio C."/>
            <person name="Seiboth B."/>
            <person name="vanKuyk P.A."/>
            <person name="Wortman J."/>
            <person name="Dyer P.S."/>
            <person name="Grigoriev I.V."/>
        </authorList>
    </citation>
    <scope>NUCLEOTIDE SEQUENCE [LARGE SCALE GENOMIC DNA]</scope>
    <source>
        <strain evidence="3">ITEM 5010</strain>
    </source>
</reference>
<feature type="compositionally biased region" description="Polar residues" evidence="1">
    <location>
        <begin position="112"/>
        <end position="125"/>
    </location>
</feature>
<name>A0A1R3RXI0_ASPC5</name>
<dbReference type="VEuPathDB" id="FungiDB:ASPCADRAFT_127759"/>
<feature type="compositionally biased region" description="Polar residues" evidence="1">
    <location>
        <begin position="1"/>
        <end position="11"/>
    </location>
</feature>
<dbReference type="Proteomes" id="UP000188318">
    <property type="component" value="Unassembled WGS sequence"/>
</dbReference>
<feature type="region of interest" description="Disordered" evidence="1">
    <location>
        <begin position="1"/>
        <end position="57"/>
    </location>
</feature>
<feature type="compositionally biased region" description="Polar residues" evidence="1">
    <location>
        <begin position="34"/>
        <end position="44"/>
    </location>
</feature>
<evidence type="ECO:0000313" key="3">
    <source>
        <dbReference type="Proteomes" id="UP000188318"/>
    </source>
</evidence>
<protein>
    <submittedName>
        <fullName evidence="2">Uncharacterized protein</fullName>
    </submittedName>
</protein>
<feature type="compositionally biased region" description="Acidic residues" evidence="1">
    <location>
        <begin position="98"/>
        <end position="110"/>
    </location>
</feature>
<sequence>MSSSQANTSPAMKQPDPQPSETTPPVNGTTTPTISSQTNYTDTANPDPPSPSENVVTEESVLVLENALDHSGSIKDVVLPVDRLFPSLTLEDPHTGAEDDVLPETSEVEGDCSNSRFQERSLQLD</sequence>